<dbReference type="AlphaFoldDB" id="A0A8J7NNG6"/>
<feature type="region of interest" description="Disordered" evidence="2">
    <location>
        <begin position="543"/>
        <end position="569"/>
    </location>
</feature>
<evidence type="ECO:0000313" key="3">
    <source>
        <dbReference type="EMBL" id="MBN3316430.1"/>
    </source>
</evidence>
<dbReference type="GO" id="GO:0005829">
    <property type="term" value="C:cytosol"/>
    <property type="evidence" value="ECO:0007669"/>
    <property type="project" value="TreeGrafter"/>
</dbReference>
<dbReference type="InterPro" id="IPR018870">
    <property type="entry name" value="Tti2"/>
</dbReference>
<gene>
    <name evidence="3" type="primary">Tti2</name>
    <name evidence="3" type="ORF">GTO95_0006474</name>
</gene>
<reference evidence="3" key="1">
    <citation type="journal article" date="2021" name="Cell">
        <title>Tracing the genetic footprints of vertebrate landing in non-teleost ray-finned fishes.</title>
        <authorList>
            <person name="Bi X."/>
            <person name="Wang K."/>
            <person name="Yang L."/>
            <person name="Pan H."/>
            <person name="Jiang H."/>
            <person name="Wei Q."/>
            <person name="Fang M."/>
            <person name="Yu H."/>
            <person name="Zhu C."/>
            <person name="Cai Y."/>
            <person name="He Y."/>
            <person name="Gan X."/>
            <person name="Zeng H."/>
            <person name="Yu D."/>
            <person name="Zhu Y."/>
            <person name="Jiang H."/>
            <person name="Qiu Q."/>
            <person name="Yang H."/>
            <person name="Zhang Y.E."/>
            <person name="Wang W."/>
            <person name="Zhu M."/>
            <person name="He S."/>
            <person name="Zhang G."/>
        </authorList>
    </citation>
    <scope>NUCLEOTIDE SEQUENCE</scope>
    <source>
        <strain evidence="3">Allg_001</strain>
    </source>
</reference>
<comment type="caution">
    <text evidence="3">The sequence shown here is derived from an EMBL/GenBank/DDBJ whole genome shotgun (WGS) entry which is preliminary data.</text>
</comment>
<accession>A0A8J7NNG6</accession>
<feature type="non-terminal residue" evidence="3">
    <location>
        <position position="1"/>
    </location>
</feature>
<organism evidence="3 4">
    <name type="scientific">Atractosteus spatula</name>
    <name type="common">Alligator gar</name>
    <name type="synonym">Lepisosteus spatula</name>
    <dbReference type="NCBI Taxonomy" id="7917"/>
    <lineage>
        <taxon>Eukaryota</taxon>
        <taxon>Metazoa</taxon>
        <taxon>Chordata</taxon>
        <taxon>Craniata</taxon>
        <taxon>Vertebrata</taxon>
        <taxon>Euteleostomi</taxon>
        <taxon>Actinopterygii</taxon>
        <taxon>Neopterygii</taxon>
        <taxon>Holostei</taxon>
        <taxon>Semionotiformes</taxon>
        <taxon>Lepisosteidae</taxon>
        <taxon>Atractosteus</taxon>
    </lineage>
</organism>
<feature type="non-terminal residue" evidence="3">
    <location>
        <position position="599"/>
    </location>
</feature>
<dbReference type="EMBL" id="JAAWVO010030115">
    <property type="protein sequence ID" value="MBN3316430.1"/>
    <property type="molecule type" value="Genomic_DNA"/>
</dbReference>
<dbReference type="Proteomes" id="UP000736164">
    <property type="component" value="Unassembled WGS sequence"/>
</dbReference>
<dbReference type="PANTHER" id="PTHR32226">
    <property type="entry name" value="TELO2-INTERACTING PROTEIN 2"/>
    <property type="match status" value="1"/>
</dbReference>
<keyword evidence="4" id="KW-1185">Reference proteome</keyword>
<feature type="compositionally biased region" description="Polar residues" evidence="2">
    <location>
        <begin position="551"/>
        <end position="560"/>
    </location>
</feature>
<evidence type="ECO:0000256" key="2">
    <source>
        <dbReference type="SAM" id="MobiDB-lite"/>
    </source>
</evidence>
<proteinExistence type="inferred from homology"/>
<protein>
    <submittedName>
        <fullName evidence="3">TTI2 protein</fullName>
    </submittedName>
</protein>
<dbReference type="PANTHER" id="PTHR32226:SF2">
    <property type="entry name" value="TELO2-INTERACTING PROTEIN 2"/>
    <property type="match status" value="1"/>
</dbReference>
<evidence type="ECO:0000256" key="1">
    <source>
        <dbReference type="ARBA" id="ARBA00034736"/>
    </source>
</evidence>
<dbReference type="InterPro" id="IPR016024">
    <property type="entry name" value="ARM-type_fold"/>
</dbReference>
<dbReference type="GO" id="GO:0110078">
    <property type="term" value="C:TTT Hsp90 cochaperone complex"/>
    <property type="evidence" value="ECO:0007669"/>
    <property type="project" value="InterPro"/>
</dbReference>
<dbReference type="GO" id="GO:0005634">
    <property type="term" value="C:nucleus"/>
    <property type="evidence" value="ECO:0007669"/>
    <property type="project" value="TreeGrafter"/>
</dbReference>
<dbReference type="SUPFAM" id="SSF48371">
    <property type="entry name" value="ARM repeat"/>
    <property type="match status" value="1"/>
</dbReference>
<comment type="similarity">
    <text evidence="1">Belongs to the TTI2 family.</text>
</comment>
<sequence length="599" mass="67426">MDLPDILQSLQICGGPEGGSPISRDCPSLAVVKVLSQIKDLFQAEASPRTKEDILKSIQHLLATGDSHWLFSDCCSNEGTSVRRVYLDLTSALTQYAALSPCETDSGELPSSSYALIPQKAVKVSAVLLSLIKRLEDSKDLVSCGRAATPVKSLALRLMPSLFAFAVMHSQDQPWTSTQSKQAAGELLSATIQAAGCTSAAELLCGKSRDDDSGILGSVLEMLKPELKKDTWMRNQATKHIFSWTLTQVSRPWLSEFLDRVFPPSLLFSDDYRTENEVLGVHCLRHIILNVPAADLRQYNRAEVLYHALFKHLYKSDMQLIEAVLPCLLDLLSVLEKPPSNTDAPRKSNRYDEVLRLFLTHMEMEHKIALRRVYARNLPIFISRLGIVTVRHLKRLERVIVGYLEVYDGPEEEARLCVLEALEKTIQHAWPRMKSRINVLLKTLLRLLYDVATDLSPTPPAVREELMKRTTHCLILLDHSCQGTLKVLLKDVDSSCTHIRVLECIEQVQQQDTPLASQSHYLHPVAQGLYQKHGLGNYRYHHTETQKQKPSHTCSTTSPATHPRPPAPRVKYTVQNCAVNILYFQRLQMMQQNFCSCSK</sequence>
<evidence type="ECO:0000313" key="4">
    <source>
        <dbReference type="Proteomes" id="UP000736164"/>
    </source>
</evidence>
<dbReference type="Pfam" id="PF10521">
    <property type="entry name" value="Tti2"/>
    <property type="match status" value="1"/>
</dbReference>
<name>A0A8J7NNG6_ATRSP</name>